<evidence type="ECO:0000313" key="6">
    <source>
        <dbReference type="Proteomes" id="UP001457282"/>
    </source>
</evidence>
<accession>A0AAW1XG68</accession>
<dbReference type="Pfam" id="PF05691">
    <property type="entry name" value="Raffinose_syn"/>
    <property type="match status" value="2"/>
</dbReference>
<dbReference type="EC" id="2.4.1.82" evidence="2"/>
<keyword evidence="6" id="KW-1185">Reference proteome</keyword>
<evidence type="ECO:0000256" key="4">
    <source>
        <dbReference type="ARBA" id="ARBA00049426"/>
    </source>
</evidence>
<organism evidence="5 6">
    <name type="scientific">Rubus argutus</name>
    <name type="common">Southern blackberry</name>
    <dbReference type="NCBI Taxonomy" id="59490"/>
    <lineage>
        <taxon>Eukaryota</taxon>
        <taxon>Viridiplantae</taxon>
        <taxon>Streptophyta</taxon>
        <taxon>Embryophyta</taxon>
        <taxon>Tracheophyta</taxon>
        <taxon>Spermatophyta</taxon>
        <taxon>Magnoliopsida</taxon>
        <taxon>eudicotyledons</taxon>
        <taxon>Gunneridae</taxon>
        <taxon>Pentapetalae</taxon>
        <taxon>rosids</taxon>
        <taxon>fabids</taxon>
        <taxon>Rosales</taxon>
        <taxon>Rosaceae</taxon>
        <taxon>Rosoideae</taxon>
        <taxon>Rosoideae incertae sedis</taxon>
        <taxon>Rubus</taxon>
    </lineage>
</organism>
<evidence type="ECO:0000313" key="5">
    <source>
        <dbReference type="EMBL" id="KAK9935825.1"/>
    </source>
</evidence>
<dbReference type="InterPro" id="IPR017853">
    <property type="entry name" value="GH"/>
</dbReference>
<name>A0AAW1XG68_RUBAR</name>
<dbReference type="GO" id="GO:0047274">
    <property type="term" value="F:galactinol-sucrose galactosyltransferase activity"/>
    <property type="evidence" value="ECO:0007669"/>
    <property type="project" value="UniProtKB-EC"/>
</dbReference>
<evidence type="ECO:0000256" key="1">
    <source>
        <dbReference type="ARBA" id="ARBA00007240"/>
    </source>
</evidence>
<dbReference type="SUPFAM" id="SSF51445">
    <property type="entry name" value="(Trans)glycosidases"/>
    <property type="match status" value="1"/>
</dbReference>
<dbReference type="InterPro" id="IPR013785">
    <property type="entry name" value="Aldolase_TIM"/>
</dbReference>
<keyword evidence="3" id="KW-0119">Carbohydrate metabolism</keyword>
<evidence type="ECO:0000256" key="2">
    <source>
        <dbReference type="ARBA" id="ARBA00012708"/>
    </source>
</evidence>
<dbReference type="Gene3D" id="3.20.20.70">
    <property type="entry name" value="Aldolase class I"/>
    <property type="match status" value="1"/>
</dbReference>
<comment type="similarity">
    <text evidence="1">Belongs to the glycosyl hydrolases 36 family.</text>
</comment>
<dbReference type="InterPro" id="IPR008811">
    <property type="entry name" value="Glycosyl_hydrolases_36"/>
</dbReference>
<comment type="caution">
    <text evidence="5">The sequence shown here is derived from an EMBL/GenBank/DDBJ whole genome shotgun (WGS) entry which is preliminary data.</text>
</comment>
<protein>
    <recommendedName>
        <fullName evidence="2">galactinol--sucrose galactosyltransferase</fullName>
        <ecNumber evidence="2">2.4.1.82</ecNumber>
    </recommendedName>
</protein>
<sequence>MLHSTVVSLSPKALQFSFGFSSFLATNHNQSRRRRTRDGSVRGGVKTSNINRWRQSMFVSTKPVLEDTILSVSGQDVLTDVPPNVVFTPIPNSSAAFLGATSQNAASQSRHVFKLGVLRDVRLLSIFRFKLWWMIPRVGVVQEMTSLSSLQGNTSNELEFCVESGDPAIVTSESLKAVFVNCGNHPFDLVNESIKTLEKHYGSFALRETKEMPGMLDCFGWCTWDAFYQEVNPKGIRDGLRSLSEGGTPAKFLIIDDGWQDTSNEFQKEGEPFVEGTQFGGRLNSIEENNKFHCTTNALDSDKQSGLKDFVSEIKNTFGLRYVYVWHALLGYWGGLVPNAPGTKKYNPKLRYPVQSPGNLANMRDGSMDSMEKYGVGTIDPAKAYQFYDDLHGSCFTGCGWG</sequence>
<gene>
    <name evidence="5" type="ORF">M0R45_012701</name>
</gene>
<comment type="catalytic activity">
    <reaction evidence="4">
        <text>alpha-D-galactosyl-(1-&gt;3)-1D-myo-inositol + sucrose = raffinose + myo-inositol</text>
        <dbReference type="Rhea" id="RHEA:20161"/>
        <dbReference type="ChEBI" id="CHEBI:16634"/>
        <dbReference type="ChEBI" id="CHEBI:17268"/>
        <dbReference type="ChEBI" id="CHEBI:17505"/>
        <dbReference type="ChEBI" id="CHEBI:17992"/>
        <dbReference type="EC" id="2.4.1.82"/>
    </reaction>
</comment>
<dbReference type="AlphaFoldDB" id="A0AAW1XG68"/>
<dbReference type="EMBL" id="JBEDUW010000003">
    <property type="protein sequence ID" value="KAK9935825.1"/>
    <property type="molecule type" value="Genomic_DNA"/>
</dbReference>
<proteinExistence type="inferred from homology"/>
<evidence type="ECO:0000256" key="3">
    <source>
        <dbReference type="ARBA" id="ARBA00023277"/>
    </source>
</evidence>
<dbReference type="PANTHER" id="PTHR31268:SF26">
    <property type="entry name" value="GALACTINOL--SUCROSE GALACTOSYLTRANSFERASE"/>
    <property type="match status" value="1"/>
</dbReference>
<dbReference type="Proteomes" id="UP001457282">
    <property type="component" value="Unassembled WGS sequence"/>
</dbReference>
<dbReference type="PANTHER" id="PTHR31268">
    <property type="match status" value="1"/>
</dbReference>
<reference evidence="5 6" key="1">
    <citation type="journal article" date="2023" name="G3 (Bethesda)">
        <title>A chromosome-length genome assembly and annotation of blackberry (Rubus argutus, cv. 'Hillquist').</title>
        <authorList>
            <person name="Bruna T."/>
            <person name="Aryal R."/>
            <person name="Dudchenko O."/>
            <person name="Sargent D.J."/>
            <person name="Mead D."/>
            <person name="Buti M."/>
            <person name="Cavallini A."/>
            <person name="Hytonen T."/>
            <person name="Andres J."/>
            <person name="Pham M."/>
            <person name="Weisz D."/>
            <person name="Mascagni F."/>
            <person name="Usai G."/>
            <person name="Natali L."/>
            <person name="Bassil N."/>
            <person name="Fernandez G.E."/>
            <person name="Lomsadze A."/>
            <person name="Armour M."/>
            <person name="Olukolu B."/>
            <person name="Poorten T."/>
            <person name="Britton C."/>
            <person name="Davik J."/>
            <person name="Ashrafi H."/>
            <person name="Aiden E.L."/>
            <person name="Borodovsky M."/>
            <person name="Worthington M."/>
        </authorList>
    </citation>
    <scope>NUCLEOTIDE SEQUENCE [LARGE SCALE GENOMIC DNA]</scope>
    <source>
        <strain evidence="5">PI 553951</strain>
    </source>
</reference>